<organism evidence="1">
    <name type="scientific">Eucalyptus grandis</name>
    <name type="common">Flooded gum</name>
    <dbReference type="NCBI Taxonomy" id="71139"/>
    <lineage>
        <taxon>Eukaryota</taxon>
        <taxon>Viridiplantae</taxon>
        <taxon>Streptophyta</taxon>
        <taxon>Embryophyta</taxon>
        <taxon>Tracheophyta</taxon>
        <taxon>Spermatophyta</taxon>
        <taxon>Magnoliopsida</taxon>
        <taxon>eudicotyledons</taxon>
        <taxon>Gunneridae</taxon>
        <taxon>Pentapetalae</taxon>
        <taxon>rosids</taxon>
        <taxon>malvids</taxon>
        <taxon>Myrtales</taxon>
        <taxon>Myrtaceae</taxon>
        <taxon>Myrtoideae</taxon>
        <taxon>Eucalypteae</taxon>
        <taxon>Eucalyptus</taxon>
    </lineage>
</organism>
<evidence type="ECO:0000313" key="1">
    <source>
        <dbReference type="EMBL" id="KCW83698.1"/>
    </source>
</evidence>
<gene>
    <name evidence="1" type="ORF">EUGRSUZ_B00574</name>
</gene>
<dbReference type="Gramene" id="KCW83698">
    <property type="protein sequence ID" value="KCW83698"/>
    <property type="gene ID" value="EUGRSUZ_B00574"/>
</dbReference>
<reference evidence="1" key="1">
    <citation type="submission" date="2013-07" db="EMBL/GenBank/DDBJ databases">
        <title>The genome of Eucalyptus grandis.</title>
        <authorList>
            <person name="Schmutz J."/>
            <person name="Hayes R."/>
            <person name="Myburg A."/>
            <person name="Tuskan G."/>
            <person name="Grattapaglia D."/>
            <person name="Rokhsar D.S."/>
        </authorList>
    </citation>
    <scope>NUCLEOTIDE SEQUENCE</scope>
    <source>
        <tissue evidence="1">Leaf extractions</tissue>
    </source>
</reference>
<name>A0A059CYX6_EUCGR</name>
<dbReference type="AlphaFoldDB" id="A0A059CYX6"/>
<protein>
    <submittedName>
        <fullName evidence="1">Uncharacterized protein</fullName>
    </submittedName>
</protein>
<dbReference type="EMBL" id="KK198754">
    <property type="protein sequence ID" value="KCW83698.1"/>
    <property type="molecule type" value="Genomic_DNA"/>
</dbReference>
<accession>A0A059CYX6</accession>
<sequence length="96" mass="11179">MSNSTNTKYSFWLLIKPNFKLEASNAFTKSTKFSIRGPSKYGKHIKQRKRKDASWPRRIKQFTNFSKISIFSPTQTINPLHHSHCPICSTLYKNVS</sequence>
<dbReference type="InParanoid" id="A0A059CYX6"/>
<proteinExistence type="predicted"/>